<dbReference type="Pfam" id="PF08299">
    <property type="entry name" value="Bac_DnaA_C"/>
    <property type="match status" value="1"/>
</dbReference>
<dbReference type="GO" id="GO:0006275">
    <property type="term" value="P:regulation of DNA replication"/>
    <property type="evidence" value="ECO:0007669"/>
    <property type="project" value="InterPro"/>
</dbReference>
<evidence type="ECO:0000256" key="5">
    <source>
        <dbReference type="ARBA" id="ARBA00023121"/>
    </source>
</evidence>
<dbReference type="GO" id="GO:0006270">
    <property type="term" value="P:DNA replication initiation"/>
    <property type="evidence" value="ECO:0007669"/>
    <property type="project" value="InterPro"/>
</dbReference>
<evidence type="ECO:0000256" key="7">
    <source>
        <dbReference type="RuleBase" id="RU000577"/>
    </source>
</evidence>
<dbReference type="Proteomes" id="UP000007844">
    <property type="component" value="Chromosome"/>
</dbReference>
<dbReference type="GO" id="GO:0005886">
    <property type="term" value="C:plasma membrane"/>
    <property type="evidence" value="ECO:0007669"/>
    <property type="project" value="TreeGrafter"/>
</dbReference>
<dbReference type="SUPFAM" id="SSF48295">
    <property type="entry name" value="TrpR-like"/>
    <property type="match status" value="1"/>
</dbReference>
<dbReference type="InterPro" id="IPR013159">
    <property type="entry name" value="DnaA_C"/>
</dbReference>
<comment type="function">
    <text evidence="7">Plays an essential role in the initiation and regulation of chromosomal replication. ATP-DnaA binds to the origin of replication (oriC) to initiate formation of the DNA replication initiation complex once per cell cycle. Binds the DnaA box (a 9 base pair repeat at the origin) and separates the double-stranded (ds)DNA. Forms a right-handed helical filament on oriC DNA; dsDNA binds to the exterior of the filament while single-stranded (ss)DNA is stabiized in the filament's interior. The ATP-DnaA-oriC complex binds and stabilizes one strand of the AT-rich DNA unwinding element (DUE), permitting loading of DNA polymerase. After initiation quickly degrades to an ADP-DnaA complex that is not apt for DNA replication. Binds acidic phospholipids.</text>
</comment>
<dbReference type="Gene3D" id="3.40.50.300">
    <property type="entry name" value="P-loop containing nucleotide triphosphate hydrolases"/>
    <property type="match status" value="1"/>
</dbReference>
<evidence type="ECO:0000259" key="9">
    <source>
        <dbReference type="SMART" id="SM00382"/>
    </source>
</evidence>
<keyword evidence="12" id="KW-1185">Reference proteome</keyword>
<keyword evidence="2 7" id="KW-0235">DNA replication</keyword>
<evidence type="ECO:0000256" key="4">
    <source>
        <dbReference type="ARBA" id="ARBA00022840"/>
    </source>
</evidence>
<dbReference type="Gene3D" id="3.30.300.180">
    <property type="match status" value="1"/>
</dbReference>
<dbReference type="Gene3D" id="1.10.1750.10">
    <property type="match status" value="1"/>
</dbReference>
<evidence type="ECO:0000256" key="6">
    <source>
        <dbReference type="ARBA" id="ARBA00023125"/>
    </source>
</evidence>
<proteinExistence type="inferred from homology"/>
<evidence type="ECO:0000256" key="2">
    <source>
        <dbReference type="ARBA" id="ARBA00022705"/>
    </source>
</evidence>
<dbReference type="AlphaFoldDB" id="F3YXT7"/>
<feature type="domain" description="AAA+ ATPase" evidence="9">
    <location>
        <begin position="131"/>
        <end position="320"/>
    </location>
</feature>
<organism evidence="11 12">
    <name type="scientific">Desulfocurvibacter africanus subsp. africanus str. Walvis Bay</name>
    <dbReference type="NCBI Taxonomy" id="690850"/>
    <lineage>
        <taxon>Bacteria</taxon>
        <taxon>Pseudomonadati</taxon>
        <taxon>Thermodesulfobacteriota</taxon>
        <taxon>Desulfovibrionia</taxon>
        <taxon>Desulfovibrionales</taxon>
        <taxon>Desulfovibrionaceae</taxon>
        <taxon>Desulfocurvibacter</taxon>
    </lineage>
</organism>
<evidence type="ECO:0000259" key="10">
    <source>
        <dbReference type="SMART" id="SM00760"/>
    </source>
</evidence>
<accession>F3YXT7</accession>
<evidence type="ECO:0000313" key="11">
    <source>
        <dbReference type="EMBL" id="EGJ49531.1"/>
    </source>
</evidence>
<dbReference type="SUPFAM" id="SSF52540">
    <property type="entry name" value="P-loop containing nucleoside triphosphate hydrolases"/>
    <property type="match status" value="1"/>
</dbReference>
<dbReference type="KEGG" id="daf:Desaf_1191"/>
<dbReference type="SMART" id="SM00382">
    <property type="entry name" value="AAA"/>
    <property type="match status" value="1"/>
</dbReference>
<dbReference type="HOGENOM" id="CLU_026910_3_2_7"/>
<dbReference type="GO" id="GO:0003688">
    <property type="term" value="F:DNA replication origin binding"/>
    <property type="evidence" value="ECO:0007669"/>
    <property type="project" value="InterPro"/>
</dbReference>
<dbReference type="EMBL" id="CP003221">
    <property type="protein sequence ID" value="EGJ49531.1"/>
    <property type="molecule type" value="Genomic_DNA"/>
</dbReference>
<dbReference type="eggNOG" id="COG0593">
    <property type="taxonomic scope" value="Bacteria"/>
</dbReference>
<gene>
    <name evidence="11" type="ORF">Desaf_1191</name>
</gene>
<sequence>MSKASLRKHLSKFFSDPELKRWFDPLKVDVSSDEKRVCVAFPHAFFGDWFDTHARSSFEAEVARFLGPGFLVRYENSAGIGNRPQHLAMKPAQSVNFPFGHQFTLDNFLVNRKNSFPIASAREVATKGGSTYSPFVICGEAGSGKTHLLRAVANEISKSCGIERIFSGSVEDMNQLYASRFRNDPHKARNHLGAFDYLFVDDLQQIRNHPDLQQELILIFNALHDRRKQMVFSCTGRLSSYDFLDPKLKSRLEWGLIVHLEAPDLDIRVRYIQQQLKLRKLQLNQEQILTLSQRFTDFRFLQGILLKLFAFKELMNRDIREREFEQILSHTEDVTKPALTPEAVLKAVADHFKLPVKDVTGSRRHQDVVMARQMAMYLCRKLLGSSYPALGRLFGGKDHSTVLYAVKKIKELQQDDPDMKRLLISLREKCLSQEEI</sequence>
<dbReference type="InterPro" id="IPR027417">
    <property type="entry name" value="P-loop_NTPase"/>
</dbReference>
<dbReference type="InterPro" id="IPR020591">
    <property type="entry name" value="Chromosome_initiator_DnaA-like"/>
</dbReference>
<reference evidence="11 12" key="1">
    <citation type="journal article" date="2011" name="J. Bacteriol.">
        <title>Genome sequence of the mercury-methylating and pleomorphic Desulfovibrio africanus Strain Walvis Bay.</title>
        <authorList>
            <person name="Brown S.D."/>
            <person name="Wall J.D."/>
            <person name="Kucken A.M."/>
            <person name="Gilmour C.C."/>
            <person name="Podar M."/>
            <person name="Brandt C.C."/>
            <person name="Teshima H."/>
            <person name="Detter J.C."/>
            <person name="Han C.S."/>
            <person name="Land M.L."/>
            <person name="Lucas S."/>
            <person name="Han J."/>
            <person name="Pennacchio L."/>
            <person name="Nolan M."/>
            <person name="Pitluck S."/>
            <person name="Woyke T."/>
            <person name="Goodwin L."/>
            <person name="Palumbo A.V."/>
            <person name="Elias D.A."/>
        </authorList>
    </citation>
    <scope>NUCLEOTIDE SEQUENCE [LARGE SCALE GENOMIC DNA]</scope>
    <source>
        <strain evidence="11 12">Walvis Bay</strain>
    </source>
</reference>
<keyword evidence="3 7" id="KW-0547">Nucleotide-binding</keyword>
<dbReference type="Pfam" id="PF00308">
    <property type="entry name" value="Bac_DnaA"/>
    <property type="match status" value="1"/>
</dbReference>
<dbReference type="Gene3D" id="1.10.8.60">
    <property type="match status" value="1"/>
</dbReference>
<evidence type="ECO:0000256" key="8">
    <source>
        <dbReference type="RuleBase" id="RU004227"/>
    </source>
</evidence>
<evidence type="ECO:0000313" key="12">
    <source>
        <dbReference type="Proteomes" id="UP000007844"/>
    </source>
</evidence>
<feature type="domain" description="Chromosomal replication initiator DnaA C-terminal" evidence="10">
    <location>
        <begin position="340"/>
        <end position="409"/>
    </location>
</feature>
<dbReference type="InterPro" id="IPR018312">
    <property type="entry name" value="Chromosome_initiator_DnaA_CS"/>
</dbReference>
<dbReference type="PANTHER" id="PTHR30050">
    <property type="entry name" value="CHROMOSOMAL REPLICATION INITIATOR PROTEIN DNAA"/>
    <property type="match status" value="1"/>
</dbReference>
<keyword evidence="1" id="KW-0963">Cytoplasm</keyword>
<evidence type="ECO:0000256" key="3">
    <source>
        <dbReference type="ARBA" id="ARBA00022741"/>
    </source>
</evidence>
<comment type="similarity">
    <text evidence="8">Belongs to the DnaA family.</text>
</comment>
<dbReference type="GO" id="GO:0008289">
    <property type="term" value="F:lipid binding"/>
    <property type="evidence" value="ECO:0007669"/>
    <property type="project" value="UniProtKB-KW"/>
</dbReference>
<dbReference type="CDD" id="cd00009">
    <property type="entry name" value="AAA"/>
    <property type="match status" value="1"/>
</dbReference>
<dbReference type="PROSITE" id="PS01008">
    <property type="entry name" value="DNAA"/>
    <property type="match status" value="1"/>
</dbReference>
<keyword evidence="4 7" id="KW-0067">ATP-binding</keyword>
<dbReference type="STRING" id="690850.Desaf_1191"/>
<dbReference type="GO" id="GO:0005524">
    <property type="term" value="F:ATP binding"/>
    <property type="evidence" value="ECO:0007669"/>
    <property type="project" value="UniProtKB-KW"/>
</dbReference>
<dbReference type="InterPro" id="IPR038454">
    <property type="entry name" value="DnaA_N_sf"/>
</dbReference>
<keyword evidence="6 7" id="KW-0238">DNA-binding</keyword>
<dbReference type="InterPro" id="IPR013317">
    <property type="entry name" value="DnaA_dom"/>
</dbReference>
<name>F3YXT7_DESAF</name>
<dbReference type="CDD" id="cd06571">
    <property type="entry name" value="Bac_DnaA_C"/>
    <property type="match status" value="1"/>
</dbReference>
<dbReference type="PRINTS" id="PR00051">
    <property type="entry name" value="DNAA"/>
</dbReference>
<dbReference type="SMART" id="SM00760">
    <property type="entry name" value="Bac_DnaA_C"/>
    <property type="match status" value="1"/>
</dbReference>
<evidence type="ECO:0000256" key="1">
    <source>
        <dbReference type="ARBA" id="ARBA00022490"/>
    </source>
</evidence>
<keyword evidence="5" id="KW-0446">Lipid-binding</keyword>
<dbReference type="RefSeq" id="WP_014259334.1">
    <property type="nucleotide sequence ID" value="NC_016629.1"/>
</dbReference>
<dbReference type="PANTHER" id="PTHR30050:SF2">
    <property type="entry name" value="CHROMOSOMAL REPLICATION INITIATOR PROTEIN DNAA"/>
    <property type="match status" value="1"/>
</dbReference>
<protein>
    <recommendedName>
        <fullName evidence="7">Chromosomal replication initiator protein DnaA</fullName>
    </recommendedName>
</protein>
<dbReference type="InterPro" id="IPR003593">
    <property type="entry name" value="AAA+_ATPase"/>
</dbReference>
<dbReference type="InterPro" id="IPR010921">
    <property type="entry name" value="Trp_repressor/repl_initiator"/>
</dbReference>